<sequence length="589" mass="63967">MHRACCSAGEEGHWGGHLPVLHYGEPSEDVEEEEGGPGHGRKAPATQPFNGACAPQWMPPSNSHPSGADGDGRGRAGRPDISRLGEEAPLAAVEAERRVNVMRIFLRLVGSNVEDEGNLEKLLTDISSEEFAQIAEERGLAGRCGNPMCSSHVHGYKGKSRFKVERAGAELQLHDLTCFCSSRCKENVRRWMQRLGNPYDRLKDSPMSKVLQNALVSHRARQGSSEGKAEAGCAGTLMGSVVEHLQSVKPTTASTGHYTQSVAEQSTAAVEGYVPKANSARQQASSRKHLETNQHQVDRNGMPQIQERTSPSSSTVDVGIDVSENDENKHQSQELQMRGSSAGASCVSEQQTAALDLHPGCEELEEFPRVLDLGPEHGGLQVVDRPYLNVDGGPLQIDLDSTRDGFAGGSDTDSDDGAEGVAYFEMPSPARHESTLSIFGRLYMALDSWVTPSTIQFLHHGLKSPPGDISAVQDFQALQVLSGHMSRALAPVNRRLHVRTTLSSLEKDFARLLATFKFDCPLPCLSAAEWQIIVATVLRGFSLTLLPSLRTAFEGEQASERVEALLRPVGLDRSRFDALGFVFSAERVF</sequence>
<dbReference type="GO" id="GO:0005634">
    <property type="term" value="C:nucleus"/>
    <property type="evidence" value="ECO:0007669"/>
    <property type="project" value="UniProtKB-SubCell"/>
</dbReference>
<feature type="compositionally biased region" description="Acidic residues" evidence="13">
    <location>
        <begin position="26"/>
        <end position="35"/>
    </location>
</feature>
<evidence type="ECO:0000256" key="11">
    <source>
        <dbReference type="PROSITE-ProRule" id="PRU00812"/>
    </source>
</evidence>
<feature type="region of interest" description="Disordered" evidence="13">
    <location>
        <begin position="276"/>
        <end position="319"/>
    </location>
</feature>
<evidence type="ECO:0000259" key="14">
    <source>
        <dbReference type="PROSITE" id="PS51479"/>
    </source>
</evidence>
<dbReference type="EC" id="3.1.3.16" evidence="12"/>
<evidence type="ECO:0000256" key="9">
    <source>
        <dbReference type="ARBA" id="ARBA00047761"/>
    </source>
</evidence>
<dbReference type="GO" id="GO:0043175">
    <property type="term" value="F:RNA polymerase core enzyme binding"/>
    <property type="evidence" value="ECO:0007669"/>
    <property type="project" value="UniProtKB-UniRule"/>
</dbReference>
<comment type="caution">
    <text evidence="15">The sequence shown here is derived from an EMBL/GenBank/DDBJ whole genome shotgun (WGS) entry which is preliminary data.</text>
</comment>
<reference evidence="15" key="1">
    <citation type="submission" date="2020-12" db="EMBL/GenBank/DDBJ databases">
        <authorList>
            <person name="Iha C."/>
        </authorList>
    </citation>
    <scope>NUCLEOTIDE SEQUENCE</scope>
</reference>
<comment type="catalytic activity">
    <reaction evidence="9 12">
        <text>O-phospho-L-seryl-[protein] + H2O = L-seryl-[protein] + phosphate</text>
        <dbReference type="Rhea" id="RHEA:20629"/>
        <dbReference type="Rhea" id="RHEA-COMP:9863"/>
        <dbReference type="Rhea" id="RHEA-COMP:11604"/>
        <dbReference type="ChEBI" id="CHEBI:15377"/>
        <dbReference type="ChEBI" id="CHEBI:29999"/>
        <dbReference type="ChEBI" id="CHEBI:43474"/>
        <dbReference type="ChEBI" id="CHEBI:83421"/>
        <dbReference type="EC" id="3.1.3.16"/>
    </reaction>
</comment>
<dbReference type="Proteomes" id="UP000708148">
    <property type="component" value="Unassembled WGS sequence"/>
</dbReference>
<comment type="function">
    <text evidence="12">Putative RNA polymerase II subunit B1 C-terminal domain (CTD) phosphatase involved in RNA polymerase II transcription regulation.</text>
</comment>
<feature type="compositionally biased region" description="Polar residues" evidence="13">
    <location>
        <begin position="306"/>
        <end position="316"/>
    </location>
</feature>
<dbReference type="AlphaFoldDB" id="A0A8S1ISR7"/>
<accession>A0A8S1ISR7</accession>
<evidence type="ECO:0000256" key="2">
    <source>
        <dbReference type="ARBA" id="ARBA00005676"/>
    </source>
</evidence>
<evidence type="ECO:0000256" key="1">
    <source>
        <dbReference type="ARBA" id="ARBA00004123"/>
    </source>
</evidence>
<comment type="similarity">
    <text evidence="2 11 12">Belongs to the RPAP2 family.</text>
</comment>
<feature type="domain" description="RTR1-type" evidence="14">
    <location>
        <begin position="121"/>
        <end position="204"/>
    </location>
</feature>
<dbReference type="PROSITE" id="PS51479">
    <property type="entry name" value="ZF_RTR1"/>
    <property type="match status" value="1"/>
</dbReference>
<name>A0A8S1ISR7_9CHLO</name>
<organism evidence="15 16">
    <name type="scientific">Ostreobium quekettii</name>
    <dbReference type="NCBI Taxonomy" id="121088"/>
    <lineage>
        <taxon>Eukaryota</taxon>
        <taxon>Viridiplantae</taxon>
        <taxon>Chlorophyta</taxon>
        <taxon>core chlorophytes</taxon>
        <taxon>Ulvophyceae</taxon>
        <taxon>TCBD clade</taxon>
        <taxon>Bryopsidales</taxon>
        <taxon>Ostreobineae</taxon>
        <taxon>Ostreobiaceae</taxon>
        <taxon>Ostreobium</taxon>
    </lineage>
</organism>
<comment type="subcellular location">
    <subcellularLocation>
        <location evidence="1 12">Nucleus</location>
    </subcellularLocation>
</comment>
<dbReference type="GO" id="GO:0008420">
    <property type="term" value="F:RNA polymerase II CTD heptapeptide repeat phosphatase activity"/>
    <property type="evidence" value="ECO:0007669"/>
    <property type="project" value="UniProtKB-UniRule"/>
</dbReference>
<evidence type="ECO:0000313" key="16">
    <source>
        <dbReference type="Proteomes" id="UP000708148"/>
    </source>
</evidence>
<evidence type="ECO:0000256" key="7">
    <source>
        <dbReference type="ARBA" id="ARBA00022912"/>
    </source>
</evidence>
<keyword evidence="5 12" id="KW-0378">Hydrolase</keyword>
<protein>
    <recommendedName>
        <fullName evidence="12">RNA polymerase II subunit B1 CTD phosphatase RPAP2 homolog</fullName>
        <ecNumber evidence="12">3.1.3.16</ecNumber>
    </recommendedName>
</protein>
<evidence type="ECO:0000256" key="10">
    <source>
        <dbReference type="ARBA" id="ARBA00048336"/>
    </source>
</evidence>
<keyword evidence="16" id="KW-1185">Reference proteome</keyword>
<feature type="region of interest" description="Disordered" evidence="13">
    <location>
        <begin position="16"/>
        <end position="83"/>
    </location>
</feature>
<keyword evidence="7 12" id="KW-0904">Protein phosphatase</keyword>
<proteinExistence type="inferred from homology"/>
<keyword evidence="8 12" id="KW-0539">Nucleus</keyword>
<dbReference type="Pfam" id="PF04181">
    <property type="entry name" value="RPAP2_Rtr1"/>
    <property type="match status" value="1"/>
</dbReference>
<dbReference type="EMBL" id="CAJHUC010000745">
    <property type="protein sequence ID" value="CAD7698045.1"/>
    <property type="molecule type" value="Genomic_DNA"/>
</dbReference>
<dbReference type="InterPro" id="IPR039693">
    <property type="entry name" value="Rtr1/RPAP2"/>
</dbReference>
<dbReference type="PANTHER" id="PTHR14732">
    <property type="entry name" value="RNA POLYMERASE II SUBUNIT B1 CTD PHOSPHATASE RPAP2-RELATED"/>
    <property type="match status" value="1"/>
</dbReference>
<dbReference type="OrthoDB" id="2590500at2759"/>
<comment type="catalytic activity">
    <reaction evidence="10 12">
        <text>O-phospho-L-threonyl-[protein] + H2O = L-threonyl-[protein] + phosphate</text>
        <dbReference type="Rhea" id="RHEA:47004"/>
        <dbReference type="Rhea" id="RHEA-COMP:11060"/>
        <dbReference type="Rhea" id="RHEA-COMP:11605"/>
        <dbReference type="ChEBI" id="CHEBI:15377"/>
        <dbReference type="ChEBI" id="CHEBI:30013"/>
        <dbReference type="ChEBI" id="CHEBI:43474"/>
        <dbReference type="ChEBI" id="CHEBI:61977"/>
        <dbReference type="EC" id="3.1.3.16"/>
    </reaction>
</comment>
<evidence type="ECO:0000256" key="5">
    <source>
        <dbReference type="ARBA" id="ARBA00022801"/>
    </source>
</evidence>
<dbReference type="PANTHER" id="PTHR14732:SF0">
    <property type="entry name" value="RNA POLYMERASE II SUBUNIT B1 CTD PHOSPHATASE RPAP2-RELATED"/>
    <property type="match status" value="1"/>
</dbReference>
<dbReference type="Gene3D" id="1.25.40.820">
    <property type="match status" value="1"/>
</dbReference>
<gene>
    <name evidence="15" type="ORF">OSTQU699_LOCUS3406</name>
</gene>
<dbReference type="InterPro" id="IPR038534">
    <property type="entry name" value="Rtr1/RPAP2_sf"/>
</dbReference>
<evidence type="ECO:0000256" key="6">
    <source>
        <dbReference type="ARBA" id="ARBA00022833"/>
    </source>
</evidence>
<feature type="compositionally biased region" description="Basic and acidic residues" evidence="13">
    <location>
        <begin position="70"/>
        <end position="83"/>
    </location>
</feature>
<keyword evidence="6 12" id="KW-0862">Zinc</keyword>
<evidence type="ECO:0000256" key="4">
    <source>
        <dbReference type="ARBA" id="ARBA00022771"/>
    </source>
</evidence>
<evidence type="ECO:0000256" key="13">
    <source>
        <dbReference type="SAM" id="MobiDB-lite"/>
    </source>
</evidence>
<dbReference type="GO" id="GO:0008270">
    <property type="term" value="F:zinc ion binding"/>
    <property type="evidence" value="ECO:0007669"/>
    <property type="project" value="UniProtKB-KW"/>
</dbReference>
<evidence type="ECO:0000256" key="8">
    <source>
        <dbReference type="ARBA" id="ARBA00023242"/>
    </source>
</evidence>
<evidence type="ECO:0000256" key="3">
    <source>
        <dbReference type="ARBA" id="ARBA00022723"/>
    </source>
</evidence>
<evidence type="ECO:0000256" key="12">
    <source>
        <dbReference type="RuleBase" id="RU367080"/>
    </source>
</evidence>
<dbReference type="GO" id="GO:0005737">
    <property type="term" value="C:cytoplasm"/>
    <property type="evidence" value="ECO:0007669"/>
    <property type="project" value="TreeGrafter"/>
</dbReference>
<feature type="compositionally biased region" description="Basic and acidic residues" evidence="13">
    <location>
        <begin position="288"/>
        <end position="298"/>
    </location>
</feature>
<keyword evidence="3 12" id="KW-0479">Metal-binding</keyword>
<dbReference type="InterPro" id="IPR007308">
    <property type="entry name" value="Rtr1/RPAP2_dom"/>
</dbReference>
<evidence type="ECO:0000313" key="15">
    <source>
        <dbReference type="EMBL" id="CAD7698045.1"/>
    </source>
</evidence>
<keyword evidence="4 12" id="KW-0863">Zinc-finger</keyword>